<evidence type="ECO:0000256" key="3">
    <source>
        <dbReference type="SAM" id="Phobius"/>
    </source>
</evidence>
<evidence type="ECO:0000256" key="2">
    <source>
        <dbReference type="ARBA" id="ARBA00023180"/>
    </source>
</evidence>
<keyword evidence="2" id="KW-0325">Glycoprotein</keyword>
<keyword evidence="1 4" id="KW-0732">Signal</keyword>
<dbReference type="Gene3D" id="2.10.60.10">
    <property type="entry name" value="CD59"/>
    <property type="match status" value="1"/>
</dbReference>
<evidence type="ECO:0000313" key="7">
    <source>
        <dbReference type="Proteomes" id="UP000828390"/>
    </source>
</evidence>
<reference evidence="6" key="1">
    <citation type="journal article" date="2019" name="bioRxiv">
        <title>The Genome of the Zebra Mussel, Dreissena polymorpha: A Resource for Invasive Species Research.</title>
        <authorList>
            <person name="McCartney M.A."/>
            <person name="Auch B."/>
            <person name="Kono T."/>
            <person name="Mallez S."/>
            <person name="Zhang Y."/>
            <person name="Obille A."/>
            <person name="Becker A."/>
            <person name="Abrahante J.E."/>
            <person name="Garbe J."/>
            <person name="Badalamenti J.P."/>
            <person name="Herman A."/>
            <person name="Mangelson H."/>
            <person name="Liachko I."/>
            <person name="Sullivan S."/>
            <person name="Sone E.D."/>
            <person name="Koren S."/>
            <person name="Silverstein K.A.T."/>
            <person name="Beckman K.B."/>
            <person name="Gohl D.M."/>
        </authorList>
    </citation>
    <scope>NUCLEOTIDE SEQUENCE</scope>
    <source>
        <strain evidence="6">Duluth1</strain>
        <tissue evidence="6">Whole animal</tissue>
    </source>
</reference>
<dbReference type="EMBL" id="JAIWYP010000013">
    <property type="protein sequence ID" value="KAH3719505.1"/>
    <property type="molecule type" value="Genomic_DNA"/>
</dbReference>
<dbReference type="OrthoDB" id="6050539at2759"/>
<dbReference type="Pfam" id="PF17064">
    <property type="entry name" value="QVR"/>
    <property type="match status" value="1"/>
</dbReference>
<keyword evidence="7" id="KW-1185">Reference proteome</keyword>
<proteinExistence type="predicted"/>
<name>A0A9D4C9K4_DREPO</name>
<dbReference type="AlphaFoldDB" id="A0A9D4C9K4"/>
<evidence type="ECO:0000313" key="6">
    <source>
        <dbReference type="EMBL" id="KAH3719505.1"/>
    </source>
</evidence>
<evidence type="ECO:0000256" key="1">
    <source>
        <dbReference type="ARBA" id="ARBA00022729"/>
    </source>
</evidence>
<sequence>MFAVCQVGYLAVLTVFVLIQDGLALKCYTCNNNKNTDCGPTFTMTGAAEKAALLECKGAYAACRKFVIDDTPKRTVIVTRDCYTMNASVTMDMLCTDIVLTGKSCYCNTDGCNSQTANVASLAIVFTSLIMFFVYAQFY</sequence>
<keyword evidence="3" id="KW-0472">Membrane</keyword>
<dbReference type="PANTHER" id="PTHR33562">
    <property type="entry name" value="ATILLA, ISOFORM B-RELATED-RELATED"/>
    <property type="match status" value="1"/>
</dbReference>
<reference evidence="6" key="2">
    <citation type="submission" date="2020-11" db="EMBL/GenBank/DDBJ databases">
        <authorList>
            <person name="McCartney M.A."/>
            <person name="Auch B."/>
            <person name="Kono T."/>
            <person name="Mallez S."/>
            <person name="Becker A."/>
            <person name="Gohl D.M."/>
            <person name="Silverstein K.A.T."/>
            <person name="Koren S."/>
            <person name="Bechman K.B."/>
            <person name="Herman A."/>
            <person name="Abrahante J.E."/>
            <person name="Garbe J."/>
        </authorList>
    </citation>
    <scope>NUCLEOTIDE SEQUENCE</scope>
    <source>
        <strain evidence="6">Duluth1</strain>
        <tissue evidence="6">Whole animal</tissue>
    </source>
</reference>
<dbReference type="GO" id="GO:0032222">
    <property type="term" value="P:regulation of synaptic transmission, cholinergic"/>
    <property type="evidence" value="ECO:0007669"/>
    <property type="project" value="InterPro"/>
</dbReference>
<evidence type="ECO:0008006" key="8">
    <source>
        <dbReference type="Google" id="ProtNLM"/>
    </source>
</evidence>
<feature type="chain" id="PRO_5040045426" description="Protein quiver" evidence="4">
    <location>
        <begin position="25"/>
        <end position="139"/>
    </location>
</feature>
<dbReference type="GO" id="GO:0030431">
    <property type="term" value="P:sleep"/>
    <property type="evidence" value="ECO:0007669"/>
    <property type="project" value="InterPro"/>
</dbReference>
<dbReference type="InterPro" id="IPR031424">
    <property type="entry name" value="QVR-like"/>
</dbReference>
<keyword evidence="3" id="KW-1133">Transmembrane helix</keyword>
<evidence type="ECO:0000313" key="5">
    <source>
        <dbReference type="EMBL" id="KAH3719457.1"/>
    </source>
</evidence>
<feature type="signal peptide" evidence="4">
    <location>
        <begin position="1"/>
        <end position="24"/>
    </location>
</feature>
<organism evidence="6 7">
    <name type="scientific">Dreissena polymorpha</name>
    <name type="common">Zebra mussel</name>
    <name type="synonym">Mytilus polymorpha</name>
    <dbReference type="NCBI Taxonomy" id="45954"/>
    <lineage>
        <taxon>Eukaryota</taxon>
        <taxon>Metazoa</taxon>
        <taxon>Spiralia</taxon>
        <taxon>Lophotrochozoa</taxon>
        <taxon>Mollusca</taxon>
        <taxon>Bivalvia</taxon>
        <taxon>Autobranchia</taxon>
        <taxon>Heteroconchia</taxon>
        <taxon>Euheterodonta</taxon>
        <taxon>Imparidentia</taxon>
        <taxon>Neoheterodontei</taxon>
        <taxon>Myida</taxon>
        <taxon>Dreissenoidea</taxon>
        <taxon>Dreissenidae</taxon>
        <taxon>Dreissena</taxon>
    </lineage>
</organism>
<protein>
    <recommendedName>
        <fullName evidence="8">Protein quiver</fullName>
    </recommendedName>
</protein>
<accession>A0A9D4C9K4</accession>
<dbReference type="Proteomes" id="UP000828390">
    <property type="component" value="Unassembled WGS sequence"/>
</dbReference>
<dbReference type="EMBL" id="JAIWYP010000013">
    <property type="protein sequence ID" value="KAH3719457.1"/>
    <property type="molecule type" value="Genomic_DNA"/>
</dbReference>
<feature type="transmembrane region" description="Helical" evidence="3">
    <location>
        <begin position="119"/>
        <end position="138"/>
    </location>
</feature>
<comment type="caution">
    <text evidence="6">The sequence shown here is derived from an EMBL/GenBank/DDBJ whole genome shotgun (WGS) entry which is preliminary data.</text>
</comment>
<dbReference type="InterPro" id="IPR050975">
    <property type="entry name" value="Sleep_regulator"/>
</dbReference>
<gene>
    <name evidence="5" type="ORF">DPMN_062293</name>
    <name evidence="6" type="ORF">DPMN_062342</name>
</gene>
<dbReference type="InterPro" id="IPR045860">
    <property type="entry name" value="Snake_toxin-like_sf"/>
</dbReference>
<keyword evidence="3" id="KW-0812">Transmembrane</keyword>
<dbReference type="SUPFAM" id="SSF57302">
    <property type="entry name" value="Snake toxin-like"/>
    <property type="match status" value="1"/>
</dbReference>
<evidence type="ECO:0000256" key="4">
    <source>
        <dbReference type="SAM" id="SignalP"/>
    </source>
</evidence>